<keyword evidence="17" id="KW-0520">NAD</keyword>
<evidence type="ECO:0000256" key="15">
    <source>
        <dbReference type="ARBA" id="ARBA00023002"/>
    </source>
</evidence>
<comment type="catalytic activity">
    <reaction evidence="23">
        <text>2 nitric oxide + NADPH + 2 O2 = 2 nitrate + NADP(+) + H(+)</text>
        <dbReference type="Rhea" id="RHEA:19465"/>
        <dbReference type="ChEBI" id="CHEBI:15378"/>
        <dbReference type="ChEBI" id="CHEBI:15379"/>
        <dbReference type="ChEBI" id="CHEBI:16480"/>
        <dbReference type="ChEBI" id="CHEBI:17632"/>
        <dbReference type="ChEBI" id="CHEBI:57783"/>
        <dbReference type="ChEBI" id="CHEBI:58349"/>
        <dbReference type="EC" id="1.14.12.17"/>
    </reaction>
</comment>
<dbReference type="NCBIfam" id="NF009805">
    <property type="entry name" value="PRK13289.1"/>
    <property type="match status" value="1"/>
</dbReference>
<dbReference type="PROSITE" id="PS51384">
    <property type="entry name" value="FAD_FR"/>
    <property type="match status" value="1"/>
</dbReference>
<keyword evidence="13" id="KW-0274">FAD</keyword>
<keyword evidence="12" id="KW-0479">Metal-binding</keyword>
<dbReference type="EMBL" id="NQYH01000022">
    <property type="protein sequence ID" value="RIY39056.1"/>
    <property type="molecule type" value="Genomic_DNA"/>
</dbReference>
<dbReference type="RefSeq" id="WP_119517028.1">
    <property type="nucleotide sequence ID" value="NZ_NQYH01000022.1"/>
</dbReference>
<dbReference type="InterPro" id="IPR008333">
    <property type="entry name" value="Cbr1-like_FAD-bd_dom"/>
</dbReference>
<dbReference type="OrthoDB" id="9801223at2"/>
<keyword evidence="10 24" id="KW-0561">Oxygen transport</keyword>
<keyword evidence="27" id="KW-0223">Dioxygenase</keyword>
<dbReference type="PANTHER" id="PTHR43396:SF3">
    <property type="entry name" value="FLAVOHEMOPROTEIN"/>
    <property type="match status" value="1"/>
</dbReference>
<dbReference type="SUPFAM" id="SSF46458">
    <property type="entry name" value="Globin-like"/>
    <property type="match status" value="1"/>
</dbReference>
<evidence type="ECO:0000256" key="16">
    <source>
        <dbReference type="ARBA" id="ARBA00023004"/>
    </source>
</evidence>
<dbReference type="GO" id="GO:0046872">
    <property type="term" value="F:metal ion binding"/>
    <property type="evidence" value="ECO:0007669"/>
    <property type="project" value="UniProtKB-KW"/>
</dbReference>
<dbReference type="InterPro" id="IPR039261">
    <property type="entry name" value="FNR_nucleotide-bd"/>
</dbReference>
<evidence type="ECO:0000256" key="19">
    <source>
        <dbReference type="ARBA" id="ARBA00030024"/>
    </source>
</evidence>
<dbReference type="PROSITE" id="PS01033">
    <property type="entry name" value="GLOBIN"/>
    <property type="match status" value="1"/>
</dbReference>
<evidence type="ECO:0000256" key="2">
    <source>
        <dbReference type="ARBA" id="ARBA00001974"/>
    </source>
</evidence>
<dbReference type="CDD" id="cd06184">
    <property type="entry name" value="flavohem_like_fad_nad_binding"/>
    <property type="match status" value="1"/>
</dbReference>
<evidence type="ECO:0000256" key="17">
    <source>
        <dbReference type="ARBA" id="ARBA00023027"/>
    </source>
</evidence>
<evidence type="ECO:0000256" key="8">
    <source>
        <dbReference type="ARBA" id="ARBA00022575"/>
    </source>
</evidence>
<reference evidence="27 28" key="1">
    <citation type="submission" date="2017-08" db="EMBL/GenBank/DDBJ databases">
        <title>Pusillimonas indicus sp. nov., a member of the family Alcaligenaceae isolated from surface seawater.</title>
        <authorList>
            <person name="Li J."/>
        </authorList>
    </citation>
    <scope>NUCLEOTIDE SEQUENCE [LARGE SCALE GENOMIC DNA]</scope>
    <source>
        <strain evidence="27 28">L52-1-41</strain>
    </source>
</reference>
<comment type="function">
    <text evidence="18">Is involved in NO detoxification in an aerobic process, termed nitric oxide dioxygenase (NOD) reaction that utilizes O(2) and NAD(P)H to convert NO to nitrate, which protects the bacterium from various noxious nitrogen compounds. Therefore, plays a central role in the inducible response to nitrosative stress.</text>
</comment>
<dbReference type="GO" id="GO:0009636">
    <property type="term" value="P:response to toxic substance"/>
    <property type="evidence" value="ECO:0007669"/>
    <property type="project" value="UniProtKB-KW"/>
</dbReference>
<dbReference type="Proteomes" id="UP000266206">
    <property type="component" value="Unassembled WGS sequence"/>
</dbReference>
<dbReference type="PRINTS" id="PR00371">
    <property type="entry name" value="FPNCR"/>
</dbReference>
<gene>
    <name evidence="27" type="ORF">CJP73_15495</name>
</gene>
<evidence type="ECO:0000259" key="25">
    <source>
        <dbReference type="PROSITE" id="PS01033"/>
    </source>
</evidence>
<dbReference type="Gene3D" id="2.40.30.10">
    <property type="entry name" value="Translation factors"/>
    <property type="match status" value="1"/>
</dbReference>
<keyword evidence="8" id="KW-0216">Detoxification</keyword>
<dbReference type="GO" id="GO:0046210">
    <property type="term" value="P:nitric oxide catabolic process"/>
    <property type="evidence" value="ECO:0007669"/>
    <property type="project" value="TreeGrafter"/>
</dbReference>
<evidence type="ECO:0000256" key="5">
    <source>
        <dbReference type="ARBA" id="ARBA00012229"/>
    </source>
</evidence>
<dbReference type="Pfam" id="PF00042">
    <property type="entry name" value="Globin"/>
    <property type="match status" value="1"/>
</dbReference>
<evidence type="ECO:0000256" key="18">
    <source>
        <dbReference type="ARBA" id="ARBA00025094"/>
    </source>
</evidence>
<dbReference type="PRINTS" id="PR00410">
    <property type="entry name" value="PHEHYDRXLASE"/>
</dbReference>
<dbReference type="GO" id="GO:0019825">
    <property type="term" value="F:oxygen binding"/>
    <property type="evidence" value="ECO:0007669"/>
    <property type="project" value="InterPro"/>
</dbReference>
<dbReference type="Pfam" id="PF00175">
    <property type="entry name" value="NAD_binding_1"/>
    <property type="match status" value="1"/>
</dbReference>
<dbReference type="AlphaFoldDB" id="A0A3A1YNK3"/>
<evidence type="ECO:0000256" key="11">
    <source>
        <dbReference type="ARBA" id="ARBA00022630"/>
    </source>
</evidence>
<evidence type="ECO:0000256" key="20">
    <source>
        <dbReference type="ARBA" id="ARBA00030929"/>
    </source>
</evidence>
<evidence type="ECO:0000256" key="10">
    <source>
        <dbReference type="ARBA" id="ARBA00022621"/>
    </source>
</evidence>
<dbReference type="GO" id="GO:0020037">
    <property type="term" value="F:heme binding"/>
    <property type="evidence" value="ECO:0007669"/>
    <property type="project" value="InterPro"/>
</dbReference>
<dbReference type="GO" id="GO:0008941">
    <property type="term" value="F:nitric oxide dioxygenase NAD(P)H activity"/>
    <property type="evidence" value="ECO:0007669"/>
    <property type="project" value="UniProtKB-EC"/>
</dbReference>
<dbReference type="GO" id="GO:0005344">
    <property type="term" value="F:oxygen carrier activity"/>
    <property type="evidence" value="ECO:0007669"/>
    <property type="project" value="UniProtKB-KW"/>
</dbReference>
<evidence type="ECO:0000256" key="9">
    <source>
        <dbReference type="ARBA" id="ARBA00022617"/>
    </source>
</evidence>
<feature type="domain" description="Globin" evidence="25">
    <location>
        <begin position="1"/>
        <end position="138"/>
    </location>
</feature>
<dbReference type="SUPFAM" id="SSF52343">
    <property type="entry name" value="Ferredoxin reductase-like, C-terminal NADP-linked domain"/>
    <property type="match status" value="1"/>
</dbReference>
<dbReference type="InterPro" id="IPR012292">
    <property type="entry name" value="Globin/Proto"/>
</dbReference>
<dbReference type="GO" id="GO:0071500">
    <property type="term" value="P:cellular response to nitrosative stress"/>
    <property type="evidence" value="ECO:0007669"/>
    <property type="project" value="TreeGrafter"/>
</dbReference>
<dbReference type="Gene3D" id="3.40.50.80">
    <property type="entry name" value="Nucleotide-binding domain of ferredoxin-NADP reductase (FNR) module"/>
    <property type="match status" value="1"/>
</dbReference>
<keyword evidence="15" id="KW-0560">Oxidoreductase</keyword>
<dbReference type="InterPro" id="IPR000971">
    <property type="entry name" value="Globin"/>
</dbReference>
<evidence type="ECO:0000256" key="4">
    <source>
        <dbReference type="ARBA" id="ARBA00008414"/>
    </source>
</evidence>
<evidence type="ECO:0000256" key="21">
    <source>
        <dbReference type="ARBA" id="ARBA00033187"/>
    </source>
</evidence>
<evidence type="ECO:0000256" key="13">
    <source>
        <dbReference type="ARBA" id="ARBA00022827"/>
    </source>
</evidence>
<keyword evidence="16" id="KW-0408">Iron</keyword>
<dbReference type="InterPro" id="IPR001433">
    <property type="entry name" value="OxRdtase_FAD/NAD-bd"/>
</dbReference>
<evidence type="ECO:0000256" key="1">
    <source>
        <dbReference type="ARBA" id="ARBA00001970"/>
    </source>
</evidence>
<evidence type="ECO:0000313" key="28">
    <source>
        <dbReference type="Proteomes" id="UP000266206"/>
    </source>
</evidence>
<comment type="similarity">
    <text evidence="3">In the C-terminal section; belongs to the flavoprotein pyridine nucleotide cytochrome reductase family.</text>
</comment>
<dbReference type="FunFam" id="1.10.490.10:FF:000003">
    <property type="entry name" value="Flavohemoprotein"/>
    <property type="match status" value="1"/>
</dbReference>
<evidence type="ECO:0000256" key="14">
    <source>
        <dbReference type="ARBA" id="ARBA00022857"/>
    </source>
</evidence>
<sequence length="407" mass="44747">MLSEAARPYIQASVPVLREQGVTITKTFYKNMFSEHPELTRIFNMGNQASGAQQQSLAAAVFAYADNIDQPEALTPVVSRIVHKHASVGIRAEHYPIVGRHLLGAIQETLGEAATPDLLSAWEEAYGLLANAFIEEERKLYAAAETEPGQLLNMTVQEVQDQSLNVRSFLLTPEAGTPLPSFMPGQYISVEALLPDGMRQLRQYSLSDAPGKTYFRISVKREAAGKETPAGRVSNWLHDTVKPGDTLRISPPFGDFTPDTNTTEPIVLLSAGVGVTPMISALNDIAYRHPGRRVIFGHAARSPAFHAHRDELAHAIELMPNLVCTVFYEDVDGDHSGNNWSNHAVTVQSGRMNVSALREWDVNETSVYMCGPMPFMQAQWKALVAKGVPASRIHQEVFGPGLLDHLR</sequence>
<dbReference type="SUPFAM" id="SSF63380">
    <property type="entry name" value="Riboflavin synthase domain-like"/>
    <property type="match status" value="1"/>
</dbReference>
<evidence type="ECO:0000256" key="7">
    <source>
        <dbReference type="ARBA" id="ARBA00022448"/>
    </source>
</evidence>
<accession>A0A3A1YNK3</accession>
<evidence type="ECO:0000313" key="27">
    <source>
        <dbReference type="EMBL" id="RIY39056.1"/>
    </source>
</evidence>
<proteinExistence type="inferred from homology"/>
<keyword evidence="14" id="KW-0521">NADP</keyword>
<dbReference type="Gene3D" id="1.10.490.10">
    <property type="entry name" value="Globins"/>
    <property type="match status" value="1"/>
</dbReference>
<dbReference type="EC" id="1.14.12.17" evidence="5"/>
<feature type="domain" description="FAD-binding FR-type" evidence="26">
    <location>
        <begin position="149"/>
        <end position="259"/>
    </location>
</feature>
<comment type="similarity">
    <text evidence="4">Belongs to the globin family. Two-domain flavohemoproteins subfamily.</text>
</comment>
<evidence type="ECO:0000256" key="12">
    <source>
        <dbReference type="ARBA" id="ARBA00022723"/>
    </source>
</evidence>
<dbReference type="InterPro" id="IPR001709">
    <property type="entry name" value="Flavoprot_Pyr_Nucl_cyt_Rdtase"/>
</dbReference>
<dbReference type="CDD" id="cd08922">
    <property type="entry name" value="FHb-globin"/>
    <property type="match status" value="1"/>
</dbReference>
<evidence type="ECO:0000256" key="24">
    <source>
        <dbReference type="RuleBase" id="RU000356"/>
    </source>
</evidence>
<keyword evidence="7 24" id="KW-0813">Transport</keyword>
<evidence type="ECO:0000259" key="26">
    <source>
        <dbReference type="PROSITE" id="PS51384"/>
    </source>
</evidence>
<evidence type="ECO:0000256" key="6">
    <source>
        <dbReference type="ARBA" id="ARBA00014637"/>
    </source>
</evidence>
<keyword evidence="9 24" id="KW-0349">Heme</keyword>
<dbReference type="FunFam" id="2.40.30.10:FF:000034">
    <property type="entry name" value="Flavohemoprotein"/>
    <property type="match status" value="1"/>
</dbReference>
<organism evidence="27 28">
    <name type="scientific">Neopusillimonas maritima</name>
    <dbReference type="NCBI Taxonomy" id="2026239"/>
    <lineage>
        <taxon>Bacteria</taxon>
        <taxon>Pseudomonadati</taxon>
        <taxon>Pseudomonadota</taxon>
        <taxon>Betaproteobacteria</taxon>
        <taxon>Burkholderiales</taxon>
        <taxon>Alcaligenaceae</taxon>
        <taxon>Neopusillimonas</taxon>
    </lineage>
</organism>
<name>A0A3A1YNK3_9BURK</name>
<comment type="cofactor">
    <cofactor evidence="2">
        <name>FAD</name>
        <dbReference type="ChEBI" id="CHEBI:57692"/>
    </cofactor>
</comment>
<dbReference type="InterPro" id="IPR009050">
    <property type="entry name" value="Globin-like_sf"/>
</dbReference>
<dbReference type="PANTHER" id="PTHR43396">
    <property type="entry name" value="FLAVOHEMOPROTEIN"/>
    <property type="match status" value="1"/>
</dbReference>
<dbReference type="InterPro" id="IPR017927">
    <property type="entry name" value="FAD-bd_FR_type"/>
</dbReference>
<protein>
    <recommendedName>
        <fullName evidence="6">Flavohemoprotein</fullName>
        <ecNumber evidence="5">1.14.12.17</ecNumber>
    </recommendedName>
    <alternativeName>
        <fullName evidence="20">Flavohemoglobin</fullName>
    </alternativeName>
    <alternativeName>
        <fullName evidence="19">Hemoglobin-like protein</fullName>
    </alternativeName>
    <alternativeName>
        <fullName evidence="21">Nitric oxide dioxygenase</fullName>
    </alternativeName>
</protein>
<comment type="catalytic activity">
    <reaction evidence="22">
        <text>2 nitric oxide + NADH + 2 O2 = 2 nitrate + NAD(+) + H(+)</text>
        <dbReference type="Rhea" id="RHEA:19469"/>
        <dbReference type="ChEBI" id="CHEBI:15378"/>
        <dbReference type="ChEBI" id="CHEBI:15379"/>
        <dbReference type="ChEBI" id="CHEBI:16480"/>
        <dbReference type="ChEBI" id="CHEBI:17632"/>
        <dbReference type="ChEBI" id="CHEBI:57540"/>
        <dbReference type="ChEBI" id="CHEBI:57945"/>
        <dbReference type="EC" id="1.14.12.17"/>
    </reaction>
</comment>
<dbReference type="Pfam" id="PF00970">
    <property type="entry name" value="FAD_binding_6"/>
    <property type="match status" value="1"/>
</dbReference>
<keyword evidence="11" id="KW-0285">Flavoprotein</keyword>
<evidence type="ECO:0000256" key="22">
    <source>
        <dbReference type="ARBA" id="ARBA00048649"/>
    </source>
</evidence>
<comment type="cofactor">
    <cofactor evidence="1">
        <name>heme b</name>
        <dbReference type="ChEBI" id="CHEBI:60344"/>
    </cofactor>
</comment>
<evidence type="ECO:0000256" key="23">
    <source>
        <dbReference type="ARBA" id="ARBA00049433"/>
    </source>
</evidence>
<dbReference type="InterPro" id="IPR017938">
    <property type="entry name" value="Riboflavin_synthase-like_b-brl"/>
</dbReference>
<dbReference type="GO" id="GO:0071949">
    <property type="term" value="F:FAD binding"/>
    <property type="evidence" value="ECO:0007669"/>
    <property type="project" value="TreeGrafter"/>
</dbReference>
<evidence type="ECO:0000256" key="3">
    <source>
        <dbReference type="ARBA" id="ARBA00006401"/>
    </source>
</evidence>
<comment type="caution">
    <text evidence="27">The sequence shown here is derived from an EMBL/GenBank/DDBJ whole genome shotgun (WGS) entry which is preliminary data.</text>
</comment>